<gene>
    <name evidence="2" type="ORF">DARMORV10_C08P44960.1</name>
</gene>
<feature type="region of interest" description="Disordered" evidence="1">
    <location>
        <begin position="1"/>
        <end position="39"/>
    </location>
</feature>
<name>A0A816UVI2_BRANA</name>
<reference evidence="2" key="1">
    <citation type="submission" date="2021-01" db="EMBL/GenBank/DDBJ databases">
        <authorList>
            <consortium name="Genoscope - CEA"/>
            <person name="William W."/>
        </authorList>
    </citation>
    <scope>NUCLEOTIDE SEQUENCE</scope>
</reference>
<dbReference type="EMBL" id="HG994372">
    <property type="protein sequence ID" value="CAF2115159.1"/>
    <property type="molecule type" value="Genomic_DNA"/>
</dbReference>
<protein>
    <submittedName>
        <fullName evidence="2">(rape) hypothetical protein</fullName>
    </submittedName>
</protein>
<feature type="compositionally biased region" description="Polar residues" evidence="1">
    <location>
        <begin position="8"/>
        <end position="26"/>
    </location>
</feature>
<sequence>MREAGFTEQRSPPSLDSGRITAQSHSDPAWSGGSYPAEP</sequence>
<dbReference type="AntiFam" id="ANF00038">
    <property type="entry name" value="Overlaps SRP RNA, same strand"/>
</dbReference>
<proteinExistence type="predicted"/>
<dbReference type="Proteomes" id="UP001295469">
    <property type="component" value="Chromosome C08"/>
</dbReference>
<evidence type="ECO:0000313" key="2">
    <source>
        <dbReference type="EMBL" id="CAF2115159.1"/>
    </source>
</evidence>
<organism evidence="2">
    <name type="scientific">Brassica napus</name>
    <name type="common">Rape</name>
    <dbReference type="NCBI Taxonomy" id="3708"/>
    <lineage>
        <taxon>Eukaryota</taxon>
        <taxon>Viridiplantae</taxon>
        <taxon>Streptophyta</taxon>
        <taxon>Embryophyta</taxon>
        <taxon>Tracheophyta</taxon>
        <taxon>Spermatophyta</taxon>
        <taxon>Magnoliopsida</taxon>
        <taxon>eudicotyledons</taxon>
        <taxon>Gunneridae</taxon>
        <taxon>Pentapetalae</taxon>
        <taxon>rosids</taxon>
        <taxon>malvids</taxon>
        <taxon>Brassicales</taxon>
        <taxon>Brassicaceae</taxon>
        <taxon>Brassiceae</taxon>
        <taxon>Brassica</taxon>
    </lineage>
</organism>
<feature type="non-terminal residue" evidence="2">
    <location>
        <position position="39"/>
    </location>
</feature>
<evidence type="ECO:0000256" key="1">
    <source>
        <dbReference type="SAM" id="MobiDB-lite"/>
    </source>
</evidence>
<dbReference type="AlphaFoldDB" id="A0A816UVI2"/>
<accession>A0A816UVI2</accession>